<dbReference type="AlphaFoldDB" id="A0A430J5L8"/>
<keyword evidence="3" id="KW-0804">Transcription</keyword>
<dbReference type="Gene3D" id="3.40.50.2300">
    <property type="match status" value="1"/>
</dbReference>
<gene>
    <name evidence="7" type="ORF">EJQ19_28270</name>
</gene>
<dbReference type="CDD" id="cd17536">
    <property type="entry name" value="REC_YesN-like"/>
    <property type="match status" value="1"/>
</dbReference>
<dbReference type="Pfam" id="PF12833">
    <property type="entry name" value="HTH_18"/>
    <property type="match status" value="1"/>
</dbReference>
<dbReference type="GO" id="GO:0000160">
    <property type="term" value="P:phosphorelay signal transduction system"/>
    <property type="evidence" value="ECO:0007669"/>
    <property type="project" value="InterPro"/>
</dbReference>
<dbReference type="GO" id="GO:0043565">
    <property type="term" value="F:sequence-specific DNA binding"/>
    <property type="evidence" value="ECO:0007669"/>
    <property type="project" value="InterPro"/>
</dbReference>
<evidence type="ECO:0000256" key="2">
    <source>
        <dbReference type="ARBA" id="ARBA00023125"/>
    </source>
</evidence>
<keyword evidence="1" id="KW-0805">Transcription regulation</keyword>
<protein>
    <submittedName>
        <fullName evidence="7">Response regulator</fullName>
    </submittedName>
</protein>
<dbReference type="Gene3D" id="1.10.10.60">
    <property type="entry name" value="Homeodomain-like"/>
    <property type="match status" value="2"/>
</dbReference>
<feature type="modified residue" description="4-aspartylphosphate" evidence="4">
    <location>
        <position position="55"/>
    </location>
</feature>
<dbReference type="Pfam" id="PF00072">
    <property type="entry name" value="Response_reg"/>
    <property type="match status" value="1"/>
</dbReference>
<dbReference type="SUPFAM" id="SSF46689">
    <property type="entry name" value="Homeodomain-like"/>
    <property type="match status" value="2"/>
</dbReference>
<dbReference type="PROSITE" id="PS50110">
    <property type="entry name" value="RESPONSE_REGULATORY"/>
    <property type="match status" value="1"/>
</dbReference>
<sequence length="532" mass="60924">MPSVLIVDDEPIFRKGLRHMITEMEGDWRVIDEAEDGSEALDKMERQLPDVLITDIMMPVMNGIELQYVLRERYPSVQCIVMSGYSDFEYARESLRMGAKDYLTKPIVRKELYRVLGGLQAELQSRQEQDTTRQLEDKQAKDRLRHHIIKGLLEGGVSPEELDLIPYVGMQFPHDAFCCLLTNLDREFIEDERYYRASPALYSLFITQFIQEAVEEDWVGHVFPLSDTKVVALLNYASGPDGYERVTSWGKKLCKEMKKISNLSITVSLGGEVLDLEAISTSYDQAETALLYRLVTGGDRILTYAALKANPDVRVNPTTLDWSLLDKSIEDGDTEETRLKTRRLVRKLCGAMTSPEMVQQQVCTMLLHYYEMAGRLNLVKTWLPHTDIKHVLEEVLATTTMFEMVETCESLLGRLSELVAARKSAVDVNPIDQVVQYVDQHYGSSITLGMMADKVYLNPSYLSTLFKQKMGITFVDYVTQRRIEEAKRLLLTTERKIADIAKMTGFVNLRHFNRVFRAVTESTPRAYREQGE</sequence>
<feature type="domain" description="Response regulatory" evidence="6">
    <location>
        <begin position="3"/>
        <end position="120"/>
    </location>
</feature>
<dbReference type="InterPro" id="IPR011006">
    <property type="entry name" value="CheY-like_superfamily"/>
</dbReference>
<dbReference type="EMBL" id="RXHU01000106">
    <property type="protein sequence ID" value="RTE03065.1"/>
    <property type="molecule type" value="Genomic_DNA"/>
</dbReference>
<dbReference type="InterPro" id="IPR001789">
    <property type="entry name" value="Sig_transdc_resp-reg_receiver"/>
</dbReference>
<comment type="caution">
    <text evidence="7">The sequence shown here is derived from an EMBL/GenBank/DDBJ whole genome shotgun (WGS) entry which is preliminary data.</text>
</comment>
<dbReference type="GO" id="GO:0003700">
    <property type="term" value="F:DNA-binding transcription factor activity"/>
    <property type="evidence" value="ECO:0007669"/>
    <property type="project" value="InterPro"/>
</dbReference>
<evidence type="ECO:0000313" key="7">
    <source>
        <dbReference type="EMBL" id="RTE03065.1"/>
    </source>
</evidence>
<dbReference type="PANTHER" id="PTHR43280:SF2">
    <property type="entry name" value="HTH-TYPE TRANSCRIPTIONAL REGULATOR EXSA"/>
    <property type="match status" value="1"/>
</dbReference>
<dbReference type="SMART" id="SM00448">
    <property type="entry name" value="REC"/>
    <property type="match status" value="1"/>
</dbReference>
<keyword evidence="4" id="KW-0597">Phosphoprotein</keyword>
<organism evidence="7 8">
    <name type="scientific">Paenibacillus whitsoniae</name>
    <dbReference type="NCBI Taxonomy" id="2496558"/>
    <lineage>
        <taxon>Bacteria</taxon>
        <taxon>Bacillati</taxon>
        <taxon>Bacillota</taxon>
        <taxon>Bacilli</taxon>
        <taxon>Bacillales</taxon>
        <taxon>Paenibacillaceae</taxon>
        <taxon>Paenibacillus</taxon>
    </lineage>
</organism>
<name>A0A430J5L8_9BACL</name>
<dbReference type="InterPro" id="IPR018060">
    <property type="entry name" value="HTH_AraC"/>
</dbReference>
<dbReference type="SMART" id="SM00342">
    <property type="entry name" value="HTH_ARAC"/>
    <property type="match status" value="1"/>
</dbReference>
<keyword evidence="8" id="KW-1185">Reference proteome</keyword>
<evidence type="ECO:0000313" key="8">
    <source>
        <dbReference type="Proteomes" id="UP000276128"/>
    </source>
</evidence>
<evidence type="ECO:0000256" key="1">
    <source>
        <dbReference type="ARBA" id="ARBA00023015"/>
    </source>
</evidence>
<dbReference type="Proteomes" id="UP000276128">
    <property type="component" value="Unassembled WGS sequence"/>
</dbReference>
<dbReference type="OrthoDB" id="9794370at2"/>
<dbReference type="SUPFAM" id="SSF52172">
    <property type="entry name" value="CheY-like"/>
    <property type="match status" value="1"/>
</dbReference>
<dbReference type="PROSITE" id="PS01124">
    <property type="entry name" value="HTH_ARAC_FAMILY_2"/>
    <property type="match status" value="1"/>
</dbReference>
<evidence type="ECO:0000256" key="4">
    <source>
        <dbReference type="PROSITE-ProRule" id="PRU00169"/>
    </source>
</evidence>
<reference evidence="7 8" key="1">
    <citation type="submission" date="2018-12" db="EMBL/GenBank/DDBJ databases">
        <title>Bacillus ochoae sp. nov., Paenibacillus whitsoniae sp. nov., Paenibacillus spiritus sp. nov. Isolated from the Mars Exploration Rover during spacecraft assembly.</title>
        <authorList>
            <person name="Seuylemezian A."/>
            <person name="Vaishampayan P."/>
        </authorList>
    </citation>
    <scope>NUCLEOTIDE SEQUENCE [LARGE SCALE GENOMIC DNA]</scope>
    <source>
        <strain evidence="7 8">MER 54</strain>
    </source>
</reference>
<dbReference type="InterPro" id="IPR009057">
    <property type="entry name" value="Homeodomain-like_sf"/>
</dbReference>
<dbReference type="PANTHER" id="PTHR43280">
    <property type="entry name" value="ARAC-FAMILY TRANSCRIPTIONAL REGULATOR"/>
    <property type="match status" value="1"/>
</dbReference>
<accession>A0A430J5L8</accession>
<evidence type="ECO:0000259" key="6">
    <source>
        <dbReference type="PROSITE" id="PS50110"/>
    </source>
</evidence>
<proteinExistence type="predicted"/>
<feature type="domain" description="HTH araC/xylS-type" evidence="5">
    <location>
        <begin position="432"/>
        <end position="530"/>
    </location>
</feature>
<keyword evidence="2" id="KW-0238">DNA-binding</keyword>
<evidence type="ECO:0000256" key="3">
    <source>
        <dbReference type="ARBA" id="ARBA00023163"/>
    </source>
</evidence>
<dbReference type="RefSeq" id="WP_126144582.1">
    <property type="nucleotide sequence ID" value="NZ_RXHU01000106.1"/>
</dbReference>
<evidence type="ECO:0000259" key="5">
    <source>
        <dbReference type="PROSITE" id="PS01124"/>
    </source>
</evidence>